<evidence type="ECO:0000259" key="4">
    <source>
        <dbReference type="Pfam" id="PF07687"/>
    </source>
</evidence>
<feature type="compositionally biased region" description="Low complexity" evidence="3">
    <location>
        <begin position="278"/>
        <end position="290"/>
    </location>
</feature>
<name>A0A812RP90_9DINO</name>
<dbReference type="InterPro" id="IPR011650">
    <property type="entry name" value="Peptidase_M20_dimer"/>
</dbReference>
<feature type="compositionally biased region" description="Low complexity" evidence="3">
    <location>
        <begin position="220"/>
        <end position="237"/>
    </location>
</feature>
<dbReference type="OrthoDB" id="6119954at2759"/>
<dbReference type="PANTHER" id="PTHR11014">
    <property type="entry name" value="PEPTIDASE M20 FAMILY MEMBER"/>
    <property type="match status" value="1"/>
</dbReference>
<organism evidence="5 6">
    <name type="scientific">Symbiodinium natans</name>
    <dbReference type="NCBI Taxonomy" id="878477"/>
    <lineage>
        <taxon>Eukaryota</taxon>
        <taxon>Sar</taxon>
        <taxon>Alveolata</taxon>
        <taxon>Dinophyceae</taxon>
        <taxon>Suessiales</taxon>
        <taxon>Symbiodiniaceae</taxon>
        <taxon>Symbiodinium</taxon>
    </lineage>
</organism>
<dbReference type="Pfam" id="PF09528">
    <property type="entry name" value="Ehrlichia_rpt"/>
    <property type="match status" value="1"/>
</dbReference>
<dbReference type="InterPro" id="IPR002933">
    <property type="entry name" value="Peptidase_M20"/>
</dbReference>
<dbReference type="FunFam" id="3.30.70.360:FF:000001">
    <property type="entry name" value="N-acetyldiaminopimelate deacetylase"/>
    <property type="match status" value="1"/>
</dbReference>
<dbReference type="Gene3D" id="3.30.70.360">
    <property type="match status" value="1"/>
</dbReference>
<accession>A0A812RP90</accession>
<comment type="caution">
    <text evidence="5">The sequence shown here is derived from an EMBL/GenBank/DDBJ whole genome shotgun (WGS) entry which is preliminary data.</text>
</comment>
<feature type="compositionally biased region" description="Low complexity" evidence="3">
    <location>
        <begin position="156"/>
        <end position="170"/>
    </location>
</feature>
<dbReference type="SUPFAM" id="SSF53187">
    <property type="entry name" value="Zn-dependent exopeptidases"/>
    <property type="match status" value="1"/>
</dbReference>
<feature type="compositionally biased region" description="Low complexity" evidence="3">
    <location>
        <begin position="669"/>
        <end position="680"/>
    </location>
</feature>
<proteinExistence type="inferred from homology"/>
<dbReference type="Gene3D" id="3.40.630.10">
    <property type="entry name" value="Zn peptidases"/>
    <property type="match status" value="1"/>
</dbReference>
<reference evidence="5" key="1">
    <citation type="submission" date="2021-02" db="EMBL/GenBank/DDBJ databases">
        <authorList>
            <person name="Dougan E. K."/>
            <person name="Rhodes N."/>
            <person name="Thang M."/>
            <person name="Chan C."/>
        </authorList>
    </citation>
    <scope>NUCLEOTIDE SEQUENCE</scope>
</reference>
<evidence type="ECO:0000313" key="6">
    <source>
        <dbReference type="Proteomes" id="UP000604046"/>
    </source>
</evidence>
<feature type="region of interest" description="Disordered" evidence="3">
    <location>
        <begin position="539"/>
        <end position="691"/>
    </location>
</feature>
<feature type="compositionally biased region" description="Polar residues" evidence="3">
    <location>
        <begin position="254"/>
        <end position="271"/>
    </location>
</feature>
<keyword evidence="6" id="KW-1185">Reference proteome</keyword>
<dbReference type="EMBL" id="CAJNDS010002365">
    <property type="protein sequence ID" value="CAE7450516.1"/>
    <property type="molecule type" value="Genomic_DNA"/>
</dbReference>
<dbReference type="NCBIfam" id="TIGR01891">
    <property type="entry name" value="amidohydrolases"/>
    <property type="match status" value="1"/>
</dbReference>
<feature type="compositionally biased region" description="Basic and acidic residues" evidence="3">
    <location>
        <begin position="372"/>
        <end position="394"/>
    </location>
</feature>
<evidence type="ECO:0000256" key="1">
    <source>
        <dbReference type="ARBA" id="ARBA00006153"/>
    </source>
</evidence>
<gene>
    <name evidence="5" type="primary">ILL1</name>
    <name evidence="5" type="ORF">SNAT2548_LOCUS24638</name>
</gene>
<keyword evidence="2" id="KW-0378">Hydrolase</keyword>
<feature type="region of interest" description="Disordered" evidence="3">
    <location>
        <begin position="354"/>
        <end position="523"/>
    </location>
</feature>
<feature type="region of interest" description="Disordered" evidence="3">
    <location>
        <begin position="1"/>
        <end position="143"/>
    </location>
</feature>
<dbReference type="Pfam" id="PF07687">
    <property type="entry name" value="M20_dimer"/>
    <property type="match status" value="1"/>
</dbReference>
<feature type="region of interest" description="Disordered" evidence="3">
    <location>
        <begin position="220"/>
        <end position="339"/>
    </location>
</feature>
<evidence type="ECO:0000256" key="3">
    <source>
        <dbReference type="SAM" id="MobiDB-lite"/>
    </source>
</evidence>
<sequence>MQSAAEVEAAPVSTAEGQAKEAHSDGAIPTTGFDKEADASAMRSEASKVEEKVQAPGKADPVSAAGSGTQETAGSSAGAASASAMQSAAEVEAAPVSTAEGQSKEAHSDGAIPATGFDKAGNLPLPVEATPASTAEGRSKDTLVDGAVAGAVASTGVDKEAVASATATEATKVKEKVQMPSEDPNVAESDGTKVEATPASTAEGQLKDTLVEGAVAGAVASTGVDKEAVASATATEATKVEEKVQMPSEDPNAAESSGTKVEATPASTAEGQSKDTLVDGAVAGAVASTGVDKEAVASATGTEATKVEEKVQMPSEDPNVAESDGTKVEATPASTAEGQLKDTLVEGAVAGAVASTGVDKEAVASATGTEATKVEEKVQMPSEDPHVAESDGAKVEATPASTAEGQSKDTLVDRAVAGAVASTGVDKVQMPSQDPNVAESAGTKVEATPASTAEGQSKDTLVDGAGAGAVASTGMDEEAVASATGTEATKVEEKVQMPSEDPKVAESAGTKVEATPASTAEGQLKDTLVDGAVAGAVASTGVDKEAVASATGTEATKVEEKVQMPSQDPNVAESAGTKVEATPASTAEGAVASAVASTGVDKDAVASATGTEATKAEEKVKSKVAEDAADGKKAPGAAQEMQKQTAPSRHTEARTTHVPKQAPTDKPASGDGSQASAAAKDASKQGPKRKPRLHALGLGAVLNLEPNADANQGEERKRATGLLTKKADCQRPRLKRLLSKSFAKTSMAKRSRTVRSNLQVPPETTLRIGSRSGSGGFAHSAWLLHCHWRSSLKEGIQNQVPAVLGSTKATETAEDKAFAELQAKARAKAAQTSVEDVTTEDSKEAAKSEQKAAAAAPAAAAKVAVWKNKGEEARAAGEAAAAAALGTGRGATEARTDRVRAYVRNVGARAASDIVSWRRTLHSAPELMYQEFETSRLVQTQLGAMGVNFTAGWGVNTRPDRIVGAGGTGVVAEIGHGQPIVALRADMDALPIQEETAVPFKSKNHGRMHACGHDGHTAMLLGAAKVLTTISKESPSAIPASGTIRLIFQPAEEGGAGAKRMCEEGAIRDVKRVFGLHIWPTMPSGTLAGRPGLAMGAADNFDFRIHGRGGHGAMPHLSVDPVVAGTAVVQAAQAIISRNTDASDSAVISITKFHAGDAPNVIPAEAALGGTIRATSSEKLNALRARLMEVAETTARAYGCTVSNWTFMPDPFPPTINDANLWEWVVQEASTGPGAFPVVTVPPTMGAEDFAFYAEEVPGAFVFLGQGTGHTTAAPVSGDFPTNVSVHNPRFNMDENVLPLGSALLAHLALRSLESLSGPKHEQEL</sequence>
<feature type="compositionally biased region" description="Low complexity" evidence="3">
    <location>
        <begin position="584"/>
        <end position="599"/>
    </location>
</feature>
<feature type="compositionally biased region" description="Low complexity" evidence="3">
    <location>
        <begin position="63"/>
        <end position="94"/>
    </location>
</feature>
<dbReference type="Proteomes" id="UP000604046">
    <property type="component" value="Unassembled WGS sequence"/>
</dbReference>
<evidence type="ECO:0000313" key="5">
    <source>
        <dbReference type="EMBL" id="CAE7450516.1"/>
    </source>
</evidence>
<feature type="compositionally biased region" description="Basic and acidic residues" evidence="3">
    <location>
        <begin position="489"/>
        <end position="504"/>
    </location>
</feature>
<dbReference type="PANTHER" id="PTHR11014:SF63">
    <property type="entry name" value="METALLOPEPTIDASE, PUTATIVE (AFU_ORTHOLOGUE AFUA_6G09600)-RELATED"/>
    <property type="match status" value="1"/>
</dbReference>
<dbReference type="InterPro" id="IPR036264">
    <property type="entry name" value="Bact_exopeptidase_dim_dom"/>
</dbReference>
<evidence type="ECO:0000256" key="2">
    <source>
        <dbReference type="ARBA" id="ARBA00022801"/>
    </source>
</evidence>
<dbReference type="SUPFAM" id="SSF55031">
    <property type="entry name" value="Bacterial exopeptidase dimerisation domain"/>
    <property type="match status" value="1"/>
</dbReference>
<comment type="similarity">
    <text evidence="1">Belongs to the peptidase M20 family.</text>
</comment>
<dbReference type="GO" id="GO:0016787">
    <property type="term" value="F:hydrolase activity"/>
    <property type="evidence" value="ECO:0007669"/>
    <property type="project" value="UniProtKB-KW"/>
</dbReference>
<feature type="compositionally biased region" description="Basic and acidic residues" evidence="3">
    <location>
        <begin position="614"/>
        <end position="633"/>
    </location>
</feature>
<feature type="region of interest" description="Disordered" evidence="3">
    <location>
        <begin position="156"/>
        <end position="205"/>
    </location>
</feature>
<dbReference type="InterPro" id="IPR017439">
    <property type="entry name" value="Amidohydrolase"/>
</dbReference>
<dbReference type="InterPro" id="IPR019048">
    <property type="entry name" value="Immunodom_prot_Ehrlichia_rpt"/>
</dbReference>
<feature type="domain" description="Peptidase M20 dimerisation" evidence="4">
    <location>
        <begin position="1101"/>
        <end position="1197"/>
    </location>
</feature>
<protein>
    <submittedName>
        <fullName evidence="5">ILL1 protein</fullName>
    </submittedName>
</protein>
<dbReference type="Pfam" id="PF01546">
    <property type="entry name" value="Peptidase_M20"/>
    <property type="match status" value="1"/>
</dbReference>